<reference evidence="2" key="1">
    <citation type="submission" date="2023-02" db="EMBL/GenBank/DDBJ databases">
        <title>Genome of toxic invasive species Heracleum sosnowskyi carries increased number of genes despite the absence of recent whole-genome duplications.</title>
        <authorList>
            <person name="Schelkunov M."/>
            <person name="Shtratnikova V."/>
            <person name="Makarenko M."/>
            <person name="Klepikova A."/>
            <person name="Omelchenko D."/>
            <person name="Novikova G."/>
            <person name="Obukhova E."/>
            <person name="Bogdanov V."/>
            <person name="Penin A."/>
            <person name="Logacheva M."/>
        </authorList>
    </citation>
    <scope>NUCLEOTIDE SEQUENCE</scope>
    <source>
        <strain evidence="2">Hsosn_3</strain>
        <tissue evidence="2">Leaf</tissue>
    </source>
</reference>
<dbReference type="SUPFAM" id="SSF81383">
    <property type="entry name" value="F-box domain"/>
    <property type="match status" value="1"/>
</dbReference>
<proteinExistence type="predicted"/>
<protein>
    <recommendedName>
        <fullName evidence="1">F-box domain-containing protein</fullName>
    </recommendedName>
</protein>
<keyword evidence="3" id="KW-1185">Reference proteome</keyword>
<dbReference type="Proteomes" id="UP001237642">
    <property type="component" value="Unassembled WGS sequence"/>
</dbReference>
<evidence type="ECO:0000313" key="3">
    <source>
        <dbReference type="Proteomes" id="UP001237642"/>
    </source>
</evidence>
<dbReference type="InterPro" id="IPR036047">
    <property type="entry name" value="F-box-like_dom_sf"/>
</dbReference>
<dbReference type="Gene3D" id="1.20.1280.50">
    <property type="match status" value="1"/>
</dbReference>
<dbReference type="EMBL" id="JAUIZM010000008">
    <property type="protein sequence ID" value="KAK1372061.1"/>
    <property type="molecule type" value="Genomic_DNA"/>
</dbReference>
<comment type="caution">
    <text evidence="2">The sequence shown here is derived from an EMBL/GenBank/DDBJ whole genome shotgun (WGS) entry which is preliminary data.</text>
</comment>
<reference evidence="2" key="2">
    <citation type="submission" date="2023-05" db="EMBL/GenBank/DDBJ databases">
        <authorList>
            <person name="Schelkunov M.I."/>
        </authorList>
    </citation>
    <scope>NUCLEOTIDE SEQUENCE</scope>
    <source>
        <strain evidence="2">Hsosn_3</strain>
        <tissue evidence="2">Leaf</tissue>
    </source>
</reference>
<dbReference type="AlphaFoldDB" id="A0AAD8MG30"/>
<sequence>MPRKLLSKHVPEDILIEIFSRTSAECLHQCMQAYKDWNTLCSTPYFNHNLFLPRASPTIIVHLRSLRGHKLFYVDDDNQGGLKCTQIPLGNPKMALDYSPSWLPVNQFTPVKFSCYGLIFLKAPGITQDRSVFINPVTRKWTKPTRW</sequence>
<name>A0AAD8MG30_9APIA</name>
<dbReference type="InterPro" id="IPR001810">
    <property type="entry name" value="F-box_dom"/>
</dbReference>
<dbReference type="CDD" id="cd09917">
    <property type="entry name" value="F-box_SF"/>
    <property type="match status" value="1"/>
</dbReference>
<organism evidence="2 3">
    <name type="scientific">Heracleum sosnowskyi</name>
    <dbReference type="NCBI Taxonomy" id="360622"/>
    <lineage>
        <taxon>Eukaryota</taxon>
        <taxon>Viridiplantae</taxon>
        <taxon>Streptophyta</taxon>
        <taxon>Embryophyta</taxon>
        <taxon>Tracheophyta</taxon>
        <taxon>Spermatophyta</taxon>
        <taxon>Magnoliopsida</taxon>
        <taxon>eudicotyledons</taxon>
        <taxon>Gunneridae</taxon>
        <taxon>Pentapetalae</taxon>
        <taxon>asterids</taxon>
        <taxon>campanulids</taxon>
        <taxon>Apiales</taxon>
        <taxon>Apiaceae</taxon>
        <taxon>Apioideae</taxon>
        <taxon>apioid superclade</taxon>
        <taxon>Tordylieae</taxon>
        <taxon>Tordyliinae</taxon>
        <taxon>Heracleum</taxon>
    </lineage>
</organism>
<dbReference type="Pfam" id="PF12937">
    <property type="entry name" value="F-box-like"/>
    <property type="match status" value="1"/>
</dbReference>
<evidence type="ECO:0000259" key="1">
    <source>
        <dbReference type="Pfam" id="PF12937"/>
    </source>
</evidence>
<feature type="domain" description="F-box" evidence="1">
    <location>
        <begin position="9"/>
        <end position="52"/>
    </location>
</feature>
<gene>
    <name evidence="2" type="ORF">POM88_038153</name>
</gene>
<accession>A0AAD8MG30</accession>
<evidence type="ECO:0000313" key="2">
    <source>
        <dbReference type="EMBL" id="KAK1372061.1"/>
    </source>
</evidence>